<gene>
    <name evidence="1" type="ORF">LNINA_LOCUS1155</name>
</gene>
<protein>
    <submittedName>
        <fullName evidence="1">Uncharacterized protein</fullName>
    </submittedName>
</protein>
<proteinExistence type="predicted"/>
<keyword evidence="2" id="KW-1185">Reference proteome</keyword>
<dbReference type="Proteomes" id="UP001497472">
    <property type="component" value="Unassembled WGS sequence"/>
</dbReference>
<comment type="caution">
    <text evidence="1">The sequence shown here is derived from an EMBL/GenBank/DDBJ whole genome shotgun (WGS) entry which is preliminary data.</text>
</comment>
<sequence>MSISKISHSAVQPRPQVGGASRFMLHCPLGNIAFCALTILRCWKFDARTRRLRSAFAAECGWQNSALSARRGFATDGVVSTARTLNR</sequence>
<evidence type="ECO:0000313" key="1">
    <source>
        <dbReference type="EMBL" id="CAK1541146.1"/>
    </source>
</evidence>
<dbReference type="EMBL" id="CAVLEF010000002">
    <property type="protein sequence ID" value="CAK1541146.1"/>
    <property type="molecule type" value="Genomic_DNA"/>
</dbReference>
<reference evidence="1 2" key="1">
    <citation type="submission" date="2023-11" db="EMBL/GenBank/DDBJ databases">
        <authorList>
            <person name="Okamura Y."/>
        </authorList>
    </citation>
    <scope>NUCLEOTIDE SEQUENCE [LARGE SCALE GENOMIC DNA]</scope>
</reference>
<name>A0AAV1IVH3_9NEOP</name>
<dbReference type="AlphaFoldDB" id="A0AAV1IVH3"/>
<accession>A0AAV1IVH3</accession>
<evidence type="ECO:0000313" key="2">
    <source>
        <dbReference type="Proteomes" id="UP001497472"/>
    </source>
</evidence>
<organism evidence="1 2">
    <name type="scientific">Leptosia nina</name>
    <dbReference type="NCBI Taxonomy" id="320188"/>
    <lineage>
        <taxon>Eukaryota</taxon>
        <taxon>Metazoa</taxon>
        <taxon>Ecdysozoa</taxon>
        <taxon>Arthropoda</taxon>
        <taxon>Hexapoda</taxon>
        <taxon>Insecta</taxon>
        <taxon>Pterygota</taxon>
        <taxon>Neoptera</taxon>
        <taxon>Endopterygota</taxon>
        <taxon>Lepidoptera</taxon>
        <taxon>Glossata</taxon>
        <taxon>Ditrysia</taxon>
        <taxon>Papilionoidea</taxon>
        <taxon>Pieridae</taxon>
        <taxon>Pierinae</taxon>
        <taxon>Leptosia</taxon>
    </lineage>
</organism>